<keyword evidence="6" id="KW-1185">Reference proteome</keyword>
<dbReference type="PANTHER" id="PTHR30349:SF41">
    <property type="entry name" value="INTEGRASE_RECOMBINASE PROTEIN MJ0367-RELATED"/>
    <property type="match status" value="1"/>
</dbReference>
<evidence type="ECO:0000256" key="1">
    <source>
        <dbReference type="ARBA" id="ARBA00008857"/>
    </source>
</evidence>
<accession>A0A518K912</accession>
<dbReference type="Proteomes" id="UP000316426">
    <property type="component" value="Chromosome"/>
</dbReference>
<evidence type="ECO:0000313" key="5">
    <source>
        <dbReference type="EMBL" id="QDV74281.1"/>
    </source>
</evidence>
<dbReference type="InterPro" id="IPR011010">
    <property type="entry name" value="DNA_brk_join_enz"/>
</dbReference>
<dbReference type="PANTHER" id="PTHR30349">
    <property type="entry name" value="PHAGE INTEGRASE-RELATED"/>
    <property type="match status" value="1"/>
</dbReference>
<evidence type="ECO:0000256" key="3">
    <source>
        <dbReference type="ARBA" id="ARBA00023172"/>
    </source>
</evidence>
<dbReference type="GO" id="GO:0003677">
    <property type="term" value="F:DNA binding"/>
    <property type="evidence" value="ECO:0007669"/>
    <property type="project" value="UniProtKB-KW"/>
</dbReference>
<evidence type="ECO:0000313" key="6">
    <source>
        <dbReference type="Proteomes" id="UP000316426"/>
    </source>
</evidence>
<feature type="compositionally biased region" description="Low complexity" evidence="4">
    <location>
        <begin position="385"/>
        <end position="404"/>
    </location>
</feature>
<reference evidence="5 6" key="1">
    <citation type="submission" date="2019-02" db="EMBL/GenBank/DDBJ databases">
        <title>Deep-cultivation of Planctomycetes and their phenomic and genomic characterization uncovers novel biology.</title>
        <authorList>
            <person name="Wiegand S."/>
            <person name="Jogler M."/>
            <person name="Boedeker C."/>
            <person name="Pinto D."/>
            <person name="Vollmers J."/>
            <person name="Rivas-Marin E."/>
            <person name="Kohn T."/>
            <person name="Peeters S.H."/>
            <person name="Heuer A."/>
            <person name="Rast P."/>
            <person name="Oberbeckmann S."/>
            <person name="Bunk B."/>
            <person name="Jeske O."/>
            <person name="Meyerdierks A."/>
            <person name="Storesund J.E."/>
            <person name="Kallscheuer N."/>
            <person name="Luecker S."/>
            <person name="Lage O.M."/>
            <person name="Pohl T."/>
            <person name="Merkel B.J."/>
            <person name="Hornburger P."/>
            <person name="Mueller R.-W."/>
            <person name="Bruemmer F."/>
            <person name="Labrenz M."/>
            <person name="Spormann A.M."/>
            <person name="Op den Camp H."/>
            <person name="Overmann J."/>
            <person name="Amann R."/>
            <person name="Jetten M.S.M."/>
            <person name="Mascher T."/>
            <person name="Medema M.H."/>
            <person name="Devos D.P."/>
            <person name="Kaster A.-K."/>
            <person name="Ovreas L."/>
            <person name="Rohde M."/>
            <person name="Galperin M.Y."/>
            <person name="Jogler C."/>
        </authorList>
    </citation>
    <scope>NUCLEOTIDE SEQUENCE [LARGE SCALE GENOMIC DNA]</scope>
    <source>
        <strain evidence="5 6">Spa11</strain>
    </source>
</reference>
<organism evidence="5 6">
    <name type="scientific">Botrimarina mediterranea</name>
    <dbReference type="NCBI Taxonomy" id="2528022"/>
    <lineage>
        <taxon>Bacteria</taxon>
        <taxon>Pseudomonadati</taxon>
        <taxon>Planctomycetota</taxon>
        <taxon>Planctomycetia</taxon>
        <taxon>Pirellulales</taxon>
        <taxon>Lacipirellulaceae</taxon>
        <taxon>Botrimarina</taxon>
    </lineage>
</organism>
<dbReference type="Gene3D" id="1.10.150.130">
    <property type="match status" value="1"/>
</dbReference>
<dbReference type="EMBL" id="CP036349">
    <property type="protein sequence ID" value="QDV74281.1"/>
    <property type="molecule type" value="Genomic_DNA"/>
</dbReference>
<sequence>MASLVFPKAADKGPSLQWYDSEGERRTLYLGKCPKRWAQDFAINCERLIQHAEFGEPLDRKTSTWLAELKPTWREKLAAKGLAEAATIVSIEDLVDDCLRSAIGSGVQPSTMQKLHDAAVNLFEYFGRGRSIHAVTPGDASDYAGWLRQNGRRDGRGTQLAASTTGKQLKTVSGFFRRAVSKEVARRNPFEGLAREAPGADAQQYIPREVVERVLRQCEPALALRVALTRFAGLRHPSEVEALELDWINLPERRLLAFSPKNQRHEHKRWREIPIDPTLAPYLEDAVEKAPTGTRYVAWERRGVSATAWRNALERACKRAAVVPWRSLWHSLRGSRANDLIDAGIPEHVVCTWQNTGPKELRRHYLRPTDEHFSSVTGLAAEAAAAPQAEPRVGARLAGRVAAAQRRRPPAGMR</sequence>
<comment type="similarity">
    <text evidence="1">Belongs to the 'phage' integrase family.</text>
</comment>
<dbReference type="InterPro" id="IPR050090">
    <property type="entry name" value="Tyrosine_recombinase_XerCD"/>
</dbReference>
<keyword evidence="2" id="KW-0238">DNA-binding</keyword>
<dbReference type="Gene3D" id="1.10.443.10">
    <property type="entry name" value="Intergrase catalytic core"/>
    <property type="match status" value="1"/>
</dbReference>
<dbReference type="GO" id="GO:0015074">
    <property type="term" value="P:DNA integration"/>
    <property type="evidence" value="ECO:0007669"/>
    <property type="project" value="InterPro"/>
</dbReference>
<feature type="compositionally biased region" description="Basic residues" evidence="4">
    <location>
        <begin position="405"/>
        <end position="414"/>
    </location>
</feature>
<keyword evidence="3" id="KW-0233">DNA recombination</keyword>
<dbReference type="AlphaFoldDB" id="A0A518K912"/>
<dbReference type="GO" id="GO:0006310">
    <property type="term" value="P:DNA recombination"/>
    <property type="evidence" value="ECO:0007669"/>
    <property type="project" value="UniProtKB-KW"/>
</dbReference>
<gene>
    <name evidence="5" type="ORF">Spa11_24820</name>
</gene>
<dbReference type="RefSeq" id="WP_145112561.1">
    <property type="nucleotide sequence ID" value="NZ_CP036349.1"/>
</dbReference>
<evidence type="ECO:0000256" key="2">
    <source>
        <dbReference type="ARBA" id="ARBA00023125"/>
    </source>
</evidence>
<evidence type="ECO:0000256" key="4">
    <source>
        <dbReference type="SAM" id="MobiDB-lite"/>
    </source>
</evidence>
<dbReference type="InterPro" id="IPR013762">
    <property type="entry name" value="Integrase-like_cat_sf"/>
</dbReference>
<dbReference type="SUPFAM" id="SSF56349">
    <property type="entry name" value="DNA breaking-rejoining enzymes"/>
    <property type="match status" value="1"/>
</dbReference>
<feature type="region of interest" description="Disordered" evidence="4">
    <location>
        <begin position="385"/>
        <end position="414"/>
    </location>
</feature>
<name>A0A518K912_9BACT</name>
<protein>
    <submittedName>
        <fullName evidence="5">Phage integrase family protein</fullName>
    </submittedName>
</protein>
<dbReference type="KEGG" id="bmei:Spa11_24820"/>
<dbReference type="InterPro" id="IPR010998">
    <property type="entry name" value="Integrase_recombinase_N"/>
</dbReference>
<proteinExistence type="inferred from homology"/>